<evidence type="ECO:0000256" key="6">
    <source>
        <dbReference type="ARBA" id="ARBA00022692"/>
    </source>
</evidence>
<dbReference type="GO" id="GO:0031992">
    <property type="term" value="F:energy transducer activity"/>
    <property type="evidence" value="ECO:0007669"/>
    <property type="project" value="TreeGrafter"/>
</dbReference>
<dbReference type="SUPFAM" id="SSF74653">
    <property type="entry name" value="TolA/TonB C-terminal domain"/>
    <property type="match status" value="1"/>
</dbReference>
<feature type="domain" description="TonB C-terminal" evidence="10">
    <location>
        <begin position="34"/>
        <end position="129"/>
    </location>
</feature>
<dbReference type="GO" id="GO:0015031">
    <property type="term" value="P:protein transport"/>
    <property type="evidence" value="ECO:0007669"/>
    <property type="project" value="UniProtKB-KW"/>
</dbReference>
<dbReference type="RefSeq" id="WP_079702739.1">
    <property type="nucleotide sequence ID" value="NZ_FUYR01000002.1"/>
</dbReference>
<dbReference type="AlphaFoldDB" id="A0A1T5D8M5"/>
<keyword evidence="6" id="KW-0812">Transmembrane</keyword>
<gene>
    <name evidence="11" type="ORF">SAMN05661099_2217</name>
</gene>
<evidence type="ECO:0000256" key="7">
    <source>
        <dbReference type="ARBA" id="ARBA00022927"/>
    </source>
</evidence>
<organism evidence="11 12">
    <name type="scientific">Daejeonella lutea</name>
    <dbReference type="NCBI Taxonomy" id="572036"/>
    <lineage>
        <taxon>Bacteria</taxon>
        <taxon>Pseudomonadati</taxon>
        <taxon>Bacteroidota</taxon>
        <taxon>Sphingobacteriia</taxon>
        <taxon>Sphingobacteriales</taxon>
        <taxon>Sphingobacteriaceae</taxon>
        <taxon>Daejeonella</taxon>
    </lineage>
</organism>
<keyword evidence="9" id="KW-0472">Membrane</keyword>
<evidence type="ECO:0000313" key="12">
    <source>
        <dbReference type="Proteomes" id="UP000189981"/>
    </source>
</evidence>
<keyword evidence="4" id="KW-1003">Cell membrane</keyword>
<name>A0A1T5D8M5_9SPHI</name>
<dbReference type="NCBIfam" id="TIGR01352">
    <property type="entry name" value="tonB_Cterm"/>
    <property type="match status" value="1"/>
</dbReference>
<dbReference type="Proteomes" id="UP000189981">
    <property type="component" value="Unassembled WGS sequence"/>
</dbReference>
<evidence type="ECO:0000259" key="10">
    <source>
        <dbReference type="PROSITE" id="PS52015"/>
    </source>
</evidence>
<proteinExistence type="inferred from homology"/>
<dbReference type="STRING" id="572036.SAMN05661099_2217"/>
<keyword evidence="8" id="KW-1133">Transmembrane helix</keyword>
<dbReference type="PROSITE" id="PS52015">
    <property type="entry name" value="TONB_CTD"/>
    <property type="match status" value="1"/>
</dbReference>
<evidence type="ECO:0000256" key="2">
    <source>
        <dbReference type="ARBA" id="ARBA00006555"/>
    </source>
</evidence>
<dbReference type="GO" id="GO:0055085">
    <property type="term" value="P:transmembrane transport"/>
    <property type="evidence" value="ECO:0007669"/>
    <property type="project" value="InterPro"/>
</dbReference>
<dbReference type="InterPro" id="IPR051045">
    <property type="entry name" value="TonB-dependent_transducer"/>
</dbReference>
<evidence type="ECO:0000256" key="5">
    <source>
        <dbReference type="ARBA" id="ARBA00022519"/>
    </source>
</evidence>
<keyword evidence="3" id="KW-0813">Transport</keyword>
<dbReference type="InterPro" id="IPR037682">
    <property type="entry name" value="TonB_C"/>
</dbReference>
<dbReference type="PANTHER" id="PTHR33446">
    <property type="entry name" value="PROTEIN TONB-RELATED"/>
    <property type="match status" value="1"/>
</dbReference>
<dbReference type="GO" id="GO:0098797">
    <property type="term" value="C:plasma membrane protein complex"/>
    <property type="evidence" value="ECO:0007669"/>
    <property type="project" value="TreeGrafter"/>
</dbReference>
<dbReference type="PANTHER" id="PTHR33446:SF2">
    <property type="entry name" value="PROTEIN TONB"/>
    <property type="match status" value="1"/>
</dbReference>
<evidence type="ECO:0000256" key="3">
    <source>
        <dbReference type="ARBA" id="ARBA00022448"/>
    </source>
</evidence>
<keyword evidence="5" id="KW-0997">Cell inner membrane</keyword>
<dbReference type="Pfam" id="PF03544">
    <property type="entry name" value="TonB_C"/>
    <property type="match status" value="1"/>
</dbReference>
<dbReference type="OrthoDB" id="1096636at2"/>
<evidence type="ECO:0000256" key="1">
    <source>
        <dbReference type="ARBA" id="ARBA00004383"/>
    </source>
</evidence>
<evidence type="ECO:0000256" key="8">
    <source>
        <dbReference type="ARBA" id="ARBA00022989"/>
    </source>
</evidence>
<evidence type="ECO:0000313" key="11">
    <source>
        <dbReference type="EMBL" id="SKB68054.1"/>
    </source>
</evidence>
<dbReference type="InterPro" id="IPR006260">
    <property type="entry name" value="TonB/TolA_C"/>
</dbReference>
<evidence type="ECO:0000256" key="4">
    <source>
        <dbReference type="ARBA" id="ARBA00022475"/>
    </source>
</evidence>
<reference evidence="12" key="1">
    <citation type="submission" date="2017-02" db="EMBL/GenBank/DDBJ databases">
        <authorList>
            <person name="Varghese N."/>
            <person name="Submissions S."/>
        </authorList>
    </citation>
    <scope>NUCLEOTIDE SEQUENCE [LARGE SCALE GENOMIC DNA]</scope>
    <source>
        <strain evidence="12">DSM 22385</strain>
    </source>
</reference>
<keyword evidence="12" id="KW-1185">Reference proteome</keyword>
<dbReference type="Gene3D" id="3.30.1150.10">
    <property type="match status" value="1"/>
</dbReference>
<comment type="subcellular location">
    <subcellularLocation>
        <location evidence="1">Cell inner membrane</location>
        <topology evidence="1">Single-pass membrane protein</topology>
        <orientation evidence="1">Periplasmic side</orientation>
    </subcellularLocation>
</comment>
<comment type="similarity">
    <text evidence="2">Belongs to the TonB family.</text>
</comment>
<sequence>MYLNLILSFLCGFFPLVNIISDFKSTDTQPVFKGGQKSLVSFIDNNLIYPEFSKDNCLQGTIQVSFKLNKQGKIFDSKIQKGFGVDLDIEALRIVRLTSGKWIMPADHDTLVSLVLPVNFTLRDFKCEQRSKDEINAAINTYHARLGLNSAIYNFYDKKAQGSYDQADEARIIGLKAQLGYDDKYVERLLKQAQRKLKQGDKEGACEDAQTVRRLGSGISESMILQNCK</sequence>
<keyword evidence="7" id="KW-0653">Protein transport</keyword>
<evidence type="ECO:0000256" key="9">
    <source>
        <dbReference type="ARBA" id="ARBA00023136"/>
    </source>
</evidence>
<dbReference type="EMBL" id="FUYR01000002">
    <property type="protein sequence ID" value="SKB68054.1"/>
    <property type="molecule type" value="Genomic_DNA"/>
</dbReference>
<protein>
    <submittedName>
        <fullName evidence="11">TonB family C-terminal domain-containing protein</fullName>
    </submittedName>
</protein>
<accession>A0A1T5D8M5</accession>